<dbReference type="CDD" id="cd00448">
    <property type="entry name" value="YjgF_YER057c_UK114_family"/>
    <property type="match status" value="1"/>
</dbReference>
<dbReference type="InterPro" id="IPR019897">
    <property type="entry name" value="RidA_CS"/>
</dbReference>
<dbReference type="InterPro" id="IPR035959">
    <property type="entry name" value="RutC-like_sf"/>
</dbReference>
<dbReference type="PANTHER" id="PTHR11803">
    <property type="entry name" value="2-IMINOBUTANOATE/2-IMINOPROPANOATE DEAMINASE RIDA"/>
    <property type="match status" value="1"/>
</dbReference>
<evidence type="ECO:0000256" key="1">
    <source>
        <dbReference type="ARBA" id="ARBA00010552"/>
    </source>
</evidence>
<dbReference type="PROSITE" id="PS01094">
    <property type="entry name" value="UPF0076"/>
    <property type="match status" value="1"/>
</dbReference>
<reference evidence="2" key="1">
    <citation type="submission" date="2021-02" db="EMBL/GenBank/DDBJ databases">
        <authorList>
            <person name="Nowell W R."/>
        </authorList>
    </citation>
    <scope>NUCLEOTIDE SEQUENCE</scope>
    <source>
        <strain evidence="2">Ploen Becks lab</strain>
    </source>
</reference>
<keyword evidence="3" id="KW-1185">Reference proteome</keyword>
<dbReference type="OrthoDB" id="309640at2759"/>
<comment type="similarity">
    <text evidence="1">Belongs to the RutC family.</text>
</comment>
<proteinExistence type="inferred from homology"/>
<evidence type="ECO:0000313" key="3">
    <source>
        <dbReference type="Proteomes" id="UP000663879"/>
    </source>
</evidence>
<accession>A0A813TDN9</accession>
<dbReference type="Proteomes" id="UP000663879">
    <property type="component" value="Unassembled WGS sequence"/>
</dbReference>
<comment type="caution">
    <text evidence="2">The sequence shown here is derived from an EMBL/GenBank/DDBJ whole genome shotgun (WGS) entry which is preliminary data.</text>
</comment>
<dbReference type="FunFam" id="3.30.1330.40:FF:000001">
    <property type="entry name" value="L-PSP family endoribonuclease"/>
    <property type="match status" value="1"/>
</dbReference>
<dbReference type="GO" id="GO:0005739">
    <property type="term" value="C:mitochondrion"/>
    <property type="evidence" value="ECO:0007669"/>
    <property type="project" value="TreeGrafter"/>
</dbReference>
<dbReference type="Gene3D" id="3.30.1330.40">
    <property type="entry name" value="RutC-like"/>
    <property type="match status" value="1"/>
</dbReference>
<dbReference type="GO" id="GO:0019239">
    <property type="term" value="F:deaminase activity"/>
    <property type="evidence" value="ECO:0007669"/>
    <property type="project" value="TreeGrafter"/>
</dbReference>
<dbReference type="NCBIfam" id="TIGR00004">
    <property type="entry name" value="Rid family detoxifying hydrolase"/>
    <property type="match status" value="1"/>
</dbReference>
<protein>
    <submittedName>
        <fullName evidence="2">Uncharacterized protein</fullName>
    </submittedName>
</protein>
<dbReference type="AlphaFoldDB" id="A0A813TDN9"/>
<dbReference type="GO" id="GO:0005829">
    <property type="term" value="C:cytosol"/>
    <property type="evidence" value="ECO:0007669"/>
    <property type="project" value="TreeGrafter"/>
</dbReference>
<sequence>MSQIVRNIIRSQKAPAAIGPYSQAVQVGHTLYLSGCLGMDPASGALVSGGIEAEARQALTNIGSILEEAGVSYNNVVKTTVLLADINDFSVLNSVYAEFFKANHPARSTYQVANLPRGGRVEIEAIAVVGNITDVPSAQL</sequence>
<dbReference type="InterPro" id="IPR006056">
    <property type="entry name" value="RidA"/>
</dbReference>
<name>A0A813TDN9_9BILA</name>
<dbReference type="SUPFAM" id="SSF55298">
    <property type="entry name" value="YjgF-like"/>
    <property type="match status" value="1"/>
</dbReference>
<organism evidence="2 3">
    <name type="scientific">Brachionus calyciflorus</name>
    <dbReference type="NCBI Taxonomy" id="104777"/>
    <lineage>
        <taxon>Eukaryota</taxon>
        <taxon>Metazoa</taxon>
        <taxon>Spiralia</taxon>
        <taxon>Gnathifera</taxon>
        <taxon>Rotifera</taxon>
        <taxon>Eurotatoria</taxon>
        <taxon>Monogononta</taxon>
        <taxon>Pseudotrocha</taxon>
        <taxon>Ploima</taxon>
        <taxon>Brachionidae</taxon>
        <taxon>Brachionus</taxon>
    </lineage>
</organism>
<dbReference type="Pfam" id="PF01042">
    <property type="entry name" value="Ribonuc_L-PSP"/>
    <property type="match status" value="1"/>
</dbReference>
<evidence type="ECO:0000313" key="2">
    <source>
        <dbReference type="EMBL" id="CAF0810865.1"/>
    </source>
</evidence>
<dbReference type="EMBL" id="CAJNOC010000860">
    <property type="protein sequence ID" value="CAF0810865.1"/>
    <property type="molecule type" value="Genomic_DNA"/>
</dbReference>
<gene>
    <name evidence="2" type="ORF">OXX778_LOCUS6964</name>
</gene>
<dbReference type="InterPro" id="IPR006175">
    <property type="entry name" value="YjgF/YER057c/UK114"/>
</dbReference>
<dbReference type="PANTHER" id="PTHR11803:SF39">
    <property type="entry name" value="2-IMINOBUTANOATE_2-IMINOPROPANOATE DEAMINASE"/>
    <property type="match status" value="1"/>
</dbReference>